<dbReference type="InterPro" id="IPR036875">
    <property type="entry name" value="Znf_CCHC_sf"/>
</dbReference>
<dbReference type="PANTHER" id="PTHR33325:SF11">
    <property type="entry name" value="COLD SHOCK DOMAIN-CONTAINING PROTEIN 4-LIKE"/>
    <property type="match status" value="1"/>
</dbReference>
<dbReference type="PANTHER" id="PTHR33325">
    <property type="entry name" value="ZINC FINGER, CCHC-TYPE-RELATED"/>
    <property type="match status" value="1"/>
</dbReference>
<evidence type="ECO:0000259" key="3">
    <source>
        <dbReference type="PROSITE" id="PS50158"/>
    </source>
</evidence>
<dbReference type="SUPFAM" id="SSF57756">
    <property type="entry name" value="Retrovirus zinc finger-like domains"/>
    <property type="match status" value="1"/>
</dbReference>
<keyword evidence="1" id="KW-0863">Zinc-finger</keyword>
<proteinExistence type="predicted"/>
<reference evidence="4" key="1">
    <citation type="submission" date="2018-04" db="EMBL/GenBank/DDBJ databases">
        <title>WGS assembly of Panicum hallii.</title>
        <authorList>
            <person name="Lovell J."/>
            <person name="Jenkins J."/>
            <person name="Lowry D."/>
            <person name="Mamidi S."/>
            <person name="Sreedasyam A."/>
            <person name="Weng X."/>
            <person name="Barry K."/>
            <person name="Bonette J."/>
            <person name="Campitelli B."/>
            <person name="Daum C."/>
            <person name="Gordon S."/>
            <person name="Gould B."/>
            <person name="Lipzen A."/>
            <person name="Macqueen A."/>
            <person name="Palacio-Mejia J."/>
            <person name="Plott C."/>
            <person name="Shakirov E."/>
            <person name="Shu S."/>
            <person name="Yoshinaga Y."/>
            <person name="Zane M."/>
            <person name="Rokhsar D."/>
            <person name="Grimwood J."/>
            <person name="Schmutz J."/>
            <person name="Juenger T."/>
        </authorList>
    </citation>
    <scope>NUCLEOTIDE SEQUENCE [LARGE SCALE GENOMIC DNA]</scope>
    <source>
        <strain evidence="4">FIL2</strain>
    </source>
</reference>
<evidence type="ECO:0000256" key="1">
    <source>
        <dbReference type="PROSITE-ProRule" id="PRU00047"/>
    </source>
</evidence>
<gene>
    <name evidence="4" type="ORF">PAHAL_9G309700</name>
</gene>
<dbReference type="Pfam" id="PF00098">
    <property type="entry name" value="zf-CCHC"/>
    <property type="match status" value="1"/>
</dbReference>
<evidence type="ECO:0000313" key="4">
    <source>
        <dbReference type="EMBL" id="PVH32093.1"/>
    </source>
</evidence>
<dbReference type="Gramene" id="PVH32093">
    <property type="protein sequence ID" value="PVH32093"/>
    <property type="gene ID" value="PAHAL_9G309700"/>
</dbReference>
<keyword evidence="1" id="KW-0862">Zinc</keyword>
<dbReference type="PROSITE" id="PS50158">
    <property type="entry name" value="ZF_CCHC"/>
    <property type="match status" value="1"/>
</dbReference>
<evidence type="ECO:0000256" key="2">
    <source>
        <dbReference type="SAM" id="MobiDB-lite"/>
    </source>
</evidence>
<dbReference type="AlphaFoldDB" id="A0A2T8I341"/>
<feature type="compositionally biased region" description="Basic and acidic residues" evidence="2">
    <location>
        <begin position="201"/>
        <end position="232"/>
    </location>
</feature>
<name>A0A2T8I341_9POAL</name>
<keyword evidence="1" id="KW-0479">Metal-binding</keyword>
<dbReference type="GO" id="GO:0008270">
    <property type="term" value="F:zinc ion binding"/>
    <property type="evidence" value="ECO:0007669"/>
    <property type="project" value="UniProtKB-KW"/>
</dbReference>
<dbReference type="Gene3D" id="4.10.60.10">
    <property type="entry name" value="Zinc finger, CCHC-type"/>
    <property type="match status" value="1"/>
</dbReference>
<protein>
    <recommendedName>
        <fullName evidence="3">CCHC-type domain-containing protein</fullName>
    </recommendedName>
</protein>
<dbReference type="Proteomes" id="UP000243499">
    <property type="component" value="Chromosome 9"/>
</dbReference>
<feature type="region of interest" description="Disordered" evidence="2">
    <location>
        <begin position="201"/>
        <end position="247"/>
    </location>
</feature>
<dbReference type="InterPro" id="IPR001878">
    <property type="entry name" value="Znf_CCHC"/>
</dbReference>
<feature type="region of interest" description="Disordered" evidence="2">
    <location>
        <begin position="127"/>
        <end position="152"/>
    </location>
</feature>
<organism evidence="4">
    <name type="scientific">Panicum hallii</name>
    <dbReference type="NCBI Taxonomy" id="206008"/>
    <lineage>
        <taxon>Eukaryota</taxon>
        <taxon>Viridiplantae</taxon>
        <taxon>Streptophyta</taxon>
        <taxon>Embryophyta</taxon>
        <taxon>Tracheophyta</taxon>
        <taxon>Spermatophyta</taxon>
        <taxon>Magnoliopsida</taxon>
        <taxon>Liliopsida</taxon>
        <taxon>Poales</taxon>
        <taxon>Poaceae</taxon>
        <taxon>PACMAD clade</taxon>
        <taxon>Panicoideae</taxon>
        <taxon>Panicodae</taxon>
        <taxon>Paniceae</taxon>
        <taxon>Panicinae</taxon>
        <taxon>Panicum</taxon>
        <taxon>Panicum sect. Panicum</taxon>
    </lineage>
</organism>
<dbReference type="GO" id="GO:0003676">
    <property type="term" value="F:nucleic acid binding"/>
    <property type="evidence" value="ECO:0007669"/>
    <property type="project" value="InterPro"/>
</dbReference>
<feature type="compositionally biased region" description="Polar residues" evidence="2">
    <location>
        <begin position="127"/>
        <end position="144"/>
    </location>
</feature>
<sequence length="283" mass="32335">MVNRIKDVSGGIVDWADGTWLQEAADAEIVLDGKNLVHAIKPTNEKAAISAERVQALHFLRYQISSSLKNEYMTERDPKVLWKASHEHFENMETYKKENYKYIGLSNALQQDQGEDEELMQNYLTHPTSSLSKPDANIVSSSHGSMKIKGRHRRRHLRIPPGGEYGYRTRKCYRCGMKGHWSRICSTLKHIVKLYQELNARESSKSKKMETHPSKPEEKKNEAPITIEEKTKGPATEEEAEDMLVDIKPTDTMADILKNLKKAIQEDDDLLGEELEDMHGDSV</sequence>
<accession>A0A2T8I341</accession>
<dbReference type="EMBL" id="CM008054">
    <property type="protein sequence ID" value="PVH32093.1"/>
    <property type="molecule type" value="Genomic_DNA"/>
</dbReference>
<feature type="domain" description="CCHC-type" evidence="3">
    <location>
        <begin position="170"/>
        <end position="185"/>
    </location>
</feature>